<feature type="chain" id="PRO_5039332846" evidence="5">
    <location>
        <begin position="21"/>
        <end position="310"/>
    </location>
</feature>
<gene>
    <name evidence="7" type="ORF">CHH72_20020</name>
</gene>
<evidence type="ECO:0000313" key="8">
    <source>
        <dbReference type="Proteomes" id="UP000216207"/>
    </source>
</evidence>
<accession>A0A268NU93</accession>
<dbReference type="EMBL" id="NPCC01000042">
    <property type="protein sequence ID" value="PAE87073.1"/>
    <property type="molecule type" value="Genomic_DNA"/>
</dbReference>
<keyword evidence="2" id="KW-0813">Transport</keyword>
<dbReference type="InterPro" id="IPR007210">
    <property type="entry name" value="ABC_Gly_betaine_transp_sub-bd"/>
</dbReference>
<dbReference type="GO" id="GO:0043190">
    <property type="term" value="C:ATP-binding cassette (ABC) transporter complex"/>
    <property type="evidence" value="ECO:0007669"/>
    <property type="project" value="InterPro"/>
</dbReference>
<dbReference type="PANTHER" id="PTHR47737:SF1">
    <property type="entry name" value="GLYCINE BETAINE_PROLINE BETAINE TRANSPORT SYSTEM PERMEASE PROTEIN PROW"/>
    <property type="match status" value="1"/>
</dbReference>
<dbReference type="Gene3D" id="3.10.105.10">
    <property type="entry name" value="Dipeptide-binding Protein, Domain 3"/>
    <property type="match status" value="1"/>
</dbReference>
<reference evidence="7 8" key="1">
    <citation type="submission" date="2017-07" db="EMBL/GenBank/DDBJ databases">
        <title>Isolation and whole genome analysis of endospore-forming bacteria from heroin.</title>
        <authorList>
            <person name="Kalinowski J."/>
            <person name="Ahrens B."/>
            <person name="Al-Dilaimi A."/>
            <person name="Winkler A."/>
            <person name="Wibberg D."/>
            <person name="Schleenbecker U."/>
            <person name="Ruckert C."/>
            <person name="Wolfel R."/>
            <person name="Grass G."/>
        </authorList>
    </citation>
    <scope>NUCLEOTIDE SEQUENCE [LARGE SCALE GENOMIC DNA]</scope>
    <source>
        <strain evidence="7 8">7539</strain>
    </source>
</reference>
<feature type="domain" description="ABC-type glycine betaine transport system substrate-binding" evidence="6">
    <location>
        <begin position="56"/>
        <end position="189"/>
    </location>
</feature>
<proteinExistence type="predicted"/>
<evidence type="ECO:0000259" key="6">
    <source>
        <dbReference type="Pfam" id="PF04069"/>
    </source>
</evidence>
<dbReference type="Pfam" id="PF04069">
    <property type="entry name" value="OpuAC"/>
    <property type="match status" value="2"/>
</dbReference>
<name>A0A268NU93_SHOCL</name>
<keyword evidence="4" id="KW-0472">Membrane</keyword>
<protein>
    <submittedName>
        <fullName evidence="7">Glycine/betaine ABC transporter</fullName>
    </submittedName>
</protein>
<dbReference type="AlphaFoldDB" id="A0A268NU93"/>
<dbReference type="RefSeq" id="WP_011245928.1">
    <property type="nucleotide sequence ID" value="NZ_BOQQ01000008.1"/>
</dbReference>
<comment type="caution">
    <text evidence="7">The sequence shown here is derived from an EMBL/GenBank/DDBJ whole genome shotgun (WGS) entry which is preliminary data.</text>
</comment>
<evidence type="ECO:0000256" key="5">
    <source>
        <dbReference type="SAM" id="SignalP"/>
    </source>
</evidence>
<organism evidence="7 8">
    <name type="scientific">Shouchella clausii</name>
    <name type="common">Alkalihalobacillus clausii</name>
    <dbReference type="NCBI Taxonomy" id="79880"/>
    <lineage>
        <taxon>Bacteria</taxon>
        <taxon>Bacillati</taxon>
        <taxon>Bacillota</taxon>
        <taxon>Bacilli</taxon>
        <taxon>Bacillales</taxon>
        <taxon>Bacillaceae</taxon>
        <taxon>Shouchella</taxon>
    </lineage>
</organism>
<feature type="domain" description="ABC-type glycine betaine transport system substrate-binding" evidence="6">
    <location>
        <begin position="215"/>
        <end position="309"/>
    </location>
</feature>
<feature type="signal peptide" evidence="5">
    <location>
        <begin position="1"/>
        <end position="20"/>
    </location>
</feature>
<dbReference type="PROSITE" id="PS51257">
    <property type="entry name" value="PROKAR_LIPOPROTEIN"/>
    <property type="match status" value="1"/>
</dbReference>
<dbReference type="Proteomes" id="UP000216207">
    <property type="component" value="Unassembled WGS sequence"/>
</dbReference>
<dbReference type="SUPFAM" id="SSF53850">
    <property type="entry name" value="Periplasmic binding protein-like II"/>
    <property type="match status" value="2"/>
</dbReference>
<dbReference type="GO" id="GO:0015871">
    <property type="term" value="P:choline transport"/>
    <property type="evidence" value="ECO:0007669"/>
    <property type="project" value="TreeGrafter"/>
</dbReference>
<dbReference type="Gene3D" id="3.40.190.100">
    <property type="entry name" value="Glycine betaine-binding periplasmic protein, domain 2"/>
    <property type="match status" value="1"/>
</dbReference>
<evidence type="ECO:0000256" key="2">
    <source>
        <dbReference type="ARBA" id="ARBA00022448"/>
    </source>
</evidence>
<keyword evidence="3" id="KW-1003">Cell membrane</keyword>
<dbReference type="GO" id="GO:0005275">
    <property type="term" value="F:amine transmembrane transporter activity"/>
    <property type="evidence" value="ECO:0007669"/>
    <property type="project" value="TreeGrafter"/>
</dbReference>
<evidence type="ECO:0000313" key="7">
    <source>
        <dbReference type="EMBL" id="PAE87073.1"/>
    </source>
</evidence>
<comment type="subcellular location">
    <subcellularLocation>
        <location evidence="1">Cell membrane</location>
    </subcellularLocation>
</comment>
<keyword evidence="5" id="KW-0732">Signal</keyword>
<evidence type="ECO:0000256" key="4">
    <source>
        <dbReference type="ARBA" id="ARBA00023136"/>
    </source>
</evidence>
<dbReference type="GO" id="GO:0031460">
    <property type="term" value="P:glycine betaine transport"/>
    <property type="evidence" value="ECO:0007669"/>
    <property type="project" value="TreeGrafter"/>
</dbReference>
<dbReference type="GO" id="GO:0015226">
    <property type="term" value="F:carnitine transmembrane transporter activity"/>
    <property type="evidence" value="ECO:0007669"/>
    <property type="project" value="TreeGrafter"/>
</dbReference>
<dbReference type="OMA" id="NTHKAYA"/>
<dbReference type="PANTHER" id="PTHR47737">
    <property type="entry name" value="GLYCINE BETAINE/PROLINE BETAINE TRANSPORT SYSTEM PERMEASE PROTEIN PROW"/>
    <property type="match status" value="1"/>
</dbReference>
<evidence type="ECO:0000256" key="1">
    <source>
        <dbReference type="ARBA" id="ARBA00004236"/>
    </source>
</evidence>
<evidence type="ECO:0000256" key="3">
    <source>
        <dbReference type="ARBA" id="ARBA00022475"/>
    </source>
</evidence>
<sequence>MNVKHVTMTATGLALAVTLAACGNGDDNGNGSDSKPVGSTDEGMISKEDIQKDLSVITGIDPGAGVSQAAERAIEDYDLTNLTLQTSSSSSMAQALDTAIQKHEPIVVTAWNPHWKFAAYDLKYLDDPEGSFGGTEEIHTIARQGLESEKPEGYQVVDNFFWSEDDMNEVMLAVHEGADPAEAAQEWVDNNQEKVDEWIDGVDTVDGESFSLVLVNWDSEVASSNVLALALEQVGYDVELSVVENGPMWKSLESGDQDASVAAWLPITHGSFFDESKVDDLGVNLDGEPRIGLAVPSYMDIDSIEDLKAE</sequence>